<dbReference type="GO" id="GO:0006310">
    <property type="term" value="P:DNA recombination"/>
    <property type="evidence" value="ECO:0007669"/>
    <property type="project" value="InterPro"/>
</dbReference>
<keyword evidence="1" id="KW-0175">Coiled coil</keyword>
<proteinExistence type="predicted"/>
<dbReference type="GO" id="GO:0006281">
    <property type="term" value="P:DNA repair"/>
    <property type="evidence" value="ECO:0007669"/>
    <property type="project" value="InterPro"/>
</dbReference>
<evidence type="ECO:0000256" key="1">
    <source>
        <dbReference type="SAM" id="Coils"/>
    </source>
</evidence>
<accession>A0A8J6M8P9</accession>
<evidence type="ECO:0000313" key="3">
    <source>
        <dbReference type="Proteomes" id="UP000628736"/>
    </source>
</evidence>
<dbReference type="Proteomes" id="UP000628736">
    <property type="component" value="Unassembled WGS sequence"/>
</dbReference>
<reference evidence="2" key="1">
    <citation type="submission" date="2020-08" db="EMBL/GenBank/DDBJ databases">
        <title>Genome public.</title>
        <authorList>
            <person name="Liu C."/>
            <person name="Sun Q."/>
        </authorList>
    </citation>
    <scope>NUCLEOTIDE SEQUENCE</scope>
    <source>
        <strain evidence="2">NSJ-23</strain>
    </source>
</reference>
<dbReference type="EMBL" id="JACOPO010000005">
    <property type="protein sequence ID" value="MBC5723052.1"/>
    <property type="molecule type" value="Genomic_DNA"/>
</dbReference>
<sequence>MFEDFLYLLRKNGLKVSLTEWMALVEAMDKGLHSSSFTGFYHLCRCLLVKSEADFDTFDRCFLEYFKDVPFQQEVSQELLDWLNRPEVLSDYASWDEEQALKNLGFSEEEIERMLKERMEEQTEEHNGGRYWVGTHGMSTFGNSGLSPKGIRVGGQSMYRRAFRVAGERKFRDFRRDNTLDTRQFQVALRKLRQFSGLVDLPPTEFDVDNTIKDTADNGGVLKVRYKRPRENTVKVLLLMDSGGSMDYYSQLCSALFQAVSKSGHFKDLKVYYFHNCVYSRLYQDPMLMSRNSVQTDWVLSNIPSDYKLILVGDAQMAPHELLGGYYGGSREDGPKCGMDWLRLLKGRFGHTVWLNPSERPGWGQYWCQTYDAISQEFPMFPLTVDGLEEAMKKLLVR</sequence>
<evidence type="ECO:0000313" key="2">
    <source>
        <dbReference type="EMBL" id="MBC5723052.1"/>
    </source>
</evidence>
<gene>
    <name evidence="2" type="ORF">H8S11_09520</name>
</gene>
<dbReference type="GO" id="GO:0009379">
    <property type="term" value="C:Holliday junction helicase complex"/>
    <property type="evidence" value="ECO:0007669"/>
    <property type="project" value="InterPro"/>
</dbReference>
<organism evidence="2 3">
    <name type="scientific">Flintibacter hominis</name>
    <dbReference type="NCBI Taxonomy" id="2763048"/>
    <lineage>
        <taxon>Bacteria</taxon>
        <taxon>Bacillati</taxon>
        <taxon>Bacillota</taxon>
        <taxon>Clostridia</taxon>
        <taxon>Eubacteriales</taxon>
        <taxon>Flintibacter</taxon>
    </lineage>
</organism>
<dbReference type="PANTHER" id="PTHR39338:SF7">
    <property type="entry name" value="BLL6692 PROTEIN"/>
    <property type="match status" value="1"/>
</dbReference>
<dbReference type="CDD" id="cd14332">
    <property type="entry name" value="UBA_RuvA_C"/>
    <property type="match status" value="1"/>
</dbReference>
<feature type="coiled-coil region" evidence="1">
    <location>
        <begin position="97"/>
        <end position="124"/>
    </location>
</feature>
<keyword evidence="3" id="KW-1185">Reference proteome</keyword>
<dbReference type="PANTHER" id="PTHR39338">
    <property type="entry name" value="BLL5662 PROTEIN-RELATED"/>
    <property type="match status" value="1"/>
</dbReference>
<comment type="caution">
    <text evidence="2">The sequence shown here is derived from an EMBL/GenBank/DDBJ whole genome shotgun (WGS) entry which is preliminary data.</text>
</comment>
<dbReference type="RefSeq" id="WP_186852950.1">
    <property type="nucleotide sequence ID" value="NZ_JACOPO010000005.1"/>
</dbReference>
<dbReference type="Pfam" id="PF05762">
    <property type="entry name" value="VWA_CoxE"/>
    <property type="match status" value="1"/>
</dbReference>
<name>A0A8J6M8P9_9FIRM</name>
<dbReference type="InterPro" id="IPR008912">
    <property type="entry name" value="Uncharacterised_CoxE"/>
</dbReference>
<dbReference type="InterPro" id="IPR011114">
    <property type="entry name" value="RuvA_C"/>
</dbReference>
<dbReference type="AlphaFoldDB" id="A0A8J6M8P9"/>
<dbReference type="GO" id="GO:0009378">
    <property type="term" value="F:four-way junction helicase activity"/>
    <property type="evidence" value="ECO:0007669"/>
    <property type="project" value="InterPro"/>
</dbReference>
<protein>
    <submittedName>
        <fullName evidence="2">VWA domain-containing protein</fullName>
    </submittedName>
</protein>
<dbReference type="GO" id="GO:0005524">
    <property type="term" value="F:ATP binding"/>
    <property type="evidence" value="ECO:0007669"/>
    <property type="project" value="InterPro"/>
</dbReference>